<name>V4KUF1_EUTSA</name>
<proteinExistence type="predicted"/>
<keyword evidence="2" id="KW-1185">Reference proteome</keyword>
<sequence>LVSSVATHHRYHQETHSFMEPESYIGIWETPNDHRDAERSLAQLRRYYVKKVKVYRKEYIHEIEMLRVDKQRKDMRPA</sequence>
<reference evidence="1 2" key="1">
    <citation type="journal article" date="2013" name="Front. Plant Sci.">
        <title>The Reference Genome of the Halophytic Plant Eutrema salsugineum.</title>
        <authorList>
            <person name="Yang R."/>
            <person name="Jarvis D.E."/>
            <person name="Chen H."/>
            <person name="Beilstein M.A."/>
            <person name="Grimwood J."/>
            <person name="Jenkins J."/>
            <person name="Shu S."/>
            <person name="Prochnik S."/>
            <person name="Xin M."/>
            <person name="Ma C."/>
            <person name="Schmutz J."/>
            <person name="Wing R.A."/>
            <person name="Mitchell-Olds T."/>
            <person name="Schumaker K.S."/>
            <person name="Wang X."/>
        </authorList>
    </citation>
    <scope>NUCLEOTIDE SEQUENCE [LARGE SCALE GENOMIC DNA]</scope>
</reference>
<dbReference type="Proteomes" id="UP000030689">
    <property type="component" value="Unassembled WGS sequence"/>
</dbReference>
<accession>V4KUF1</accession>
<dbReference type="PANTHER" id="PTHR36402:SF1">
    <property type="entry name" value="EXPRESSED PROTEIN"/>
    <property type="match status" value="1"/>
</dbReference>
<dbReference type="PANTHER" id="PTHR36402">
    <property type="entry name" value="EXPRESSED PROTEIN"/>
    <property type="match status" value="1"/>
</dbReference>
<protein>
    <submittedName>
        <fullName evidence="1">Uncharacterized protein</fullName>
    </submittedName>
</protein>
<dbReference type="AlphaFoldDB" id="V4KUF1"/>
<evidence type="ECO:0000313" key="2">
    <source>
        <dbReference type="Proteomes" id="UP000030689"/>
    </source>
</evidence>
<dbReference type="KEGG" id="eus:EUTSA_v10009372mg"/>
<gene>
    <name evidence="1" type="ORF">EUTSA_v10009372mg</name>
</gene>
<evidence type="ECO:0000313" key="1">
    <source>
        <dbReference type="EMBL" id="ESQ33662.1"/>
    </source>
</evidence>
<organism evidence="1 2">
    <name type="scientific">Eutrema salsugineum</name>
    <name type="common">Saltwater cress</name>
    <name type="synonym">Sisymbrium salsugineum</name>
    <dbReference type="NCBI Taxonomy" id="72664"/>
    <lineage>
        <taxon>Eukaryota</taxon>
        <taxon>Viridiplantae</taxon>
        <taxon>Streptophyta</taxon>
        <taxon>Embryophyta</taxon>
        <taxon>Tracheophyta</taxon>
        <taxon>Spermatophyta</taxon>
        <taxon>Magnoliopsida</taxon>
        <taxon>eudicotyledons</taxon>
        <taxon>Gunneridae</taxon>
        <taxon>Pentapetalae</taxon>
        <taxon>rosids</taxon>
        <taxon>malvids</taxon>
        <taxon>Brassicales</taxon>
        <taxon>Brassicaceae</taxon>
        <taxon>Eutremeae</taxon>
        <taxon>Eutrema</taxon>
    </lineage>
</organism>
<dbReference type="STRING" id="72664.V4KUF1"/>
<dbReference type="EMBL" id="KI517683">
    <property type="protein sequence ID" value="ESQ33662.1"/>
    <property type="molecule type" value="Genomic_DNA"/>
</dbReference>
<dbReference type="Gramene" id="ESQ33662">
    <property type="protein sequence ID" value="ESQ33662"/>
    <property type="gene ID" value="EUTSA_v10009372mg"/>
</dbReference>
<feature type="non-terminal residue" evidence="1">
    <location>
        <position position="1"/>
    </location>
</feature>